<organism evidence="1 2">
    <name type="scientific">Ralstonia insidiosa</name>
    <dbReference type="NCBI Taxonomy" id="190721"/>
    <lineage>
        <taxon>Bacteria</taxon>
        <taxon>Pseudomonadati</taxon>
        <taxon>Pseudomonadota</taxon>
        <taxon>Betaproteobacteria</taxon>
        <taxon>Burkholderiales</taxon>
        <taxon>Burkholderiaceae</taxon>
        <taxon>Ralstonia</taxon>
    </lineage>
</organism>
<proteinExistence type="predicted"/>
<evidence type="ECO:0000313" key="2">
    <source>
        <dbReference type="Proteomes" id="UP000077927"/>
    </source>
</evidence>
<dbReference type="AlphaFoldDB" id="A0AAC9BFF3"/>
<protein>
    <submittedName>
        <fullName evidence="1">Uncharacterized protein</fullName>
    </submittedName>
</protein>
<dbReference type="EMBL" id="CP012605">
    <property type="protein sequence ID" value="ANH73303.1"/>
    <property type="molecule type" value="Genomic_DNA"/>
</dbReference>
<gene>
    <name evidence="1" type="ORF">ACS15_1442</name>
</gene>
<accession>A0AAC9BFF3</accession>
<dbReference type="Proteomes" id="UP000077927">
    <property type="component" value="Chromosome 1"/>
</dbReference>
<dbReference type="KEGG" id="rin:ACS15_1442"/>
<evidence type="ECO:0000313" key="1">
    <source>
        <dbReference type="EMBL" id="ANH73303.1"/>
    </source>
</evidence>
<name>A0AAC9BFF3_9RALS</name>
<sequence length="44" mass="4580">MFVQLNGQSIAQRLGQHPVAVKAKFPDVVDFSGAAGLLIGAKSL</sequence>
<reference evidence="1 2" key="1">
    <citation type="submission" date="2015-09" db="EMBL/GenBank/DDBJ databases">
        <authorList>
            <person name="Xu Y."/>
            <person name="Nagy A."/>
            <person name="Liu N.T."/>
            <person name="Nou X."/>
        </authorList>
    </citation>
    <scope>NUCLEOTIDE SEQUENCE [LARGE SCALE GENOMIC DNA]</scope>
    <source>
        <strain evidence="1 2">FC1138</strain>
    </source>
</reference>